<organism evidence="2 3">
    <name type="scientific">Paenibacillus thailandensis</name>
    <dbReference type="NCBI Taxonomy" id="393250"/>
    <lineage>
        <taxon>Bacteria</taxon>
        <taxon>Bacillati</taxon>
        <taxon>Bacillota</taxon>
        <taxon>Bacilli</taxon>
        <taxon>Bacillales</taxon>
        <taxon>Paenibacillaceae</taxon>
        <taxon>Paenibacillus</taxon>
    </lineage>
</organism>
<proteinExistence type="predicted"/>
<dbReference type="Pfam" id="PF00293">
    <property type="entry name" value="NUDIX"/>
    <property type="match status" value="1"/>
</dbReference>
<comment type="caution">
    <text evidence="2">The sequence shown here is derived from an EMBL/GenBank/DDBJ whole genome shotgun (WGS) entry which is preliminary data.</text>
</comment>
<dbReference type="RefSeq" id="WP_379275904.1">
    <property type="nucleotide sequence ID" value="NZ_JBHUGT010000023.1"/>
</dbReference>
<evidence type="ECO:0000259" key="1">
    <source>
        <dbReference type="PROSITE" id="PS51462"/>
    </source>
</evidence>
<evidence type="ECO:0000313" key="2">
    <source>
        <dbReference type="EMBL" id="MFD2662111.1"/>
    </source>
</evidence>
<name>A0ABW5R1B8_9BACL</name>
<dbReference type="SUPFAM" id="SSF55811">
    <property type="entry name" value="Nudix"/>
    <property type="match status" value="1"/>
</dbReference>
<reference evidence="3" key="1">
    <citation type="journal article" date="2019" name="Int. J. Syst. Evol. Microbiol.">
        <title>The Global Catalogue of Microorganisms (GCM) 10K type strain sequencing project: providing services to taxonomists for standard genome sequencing and annotation.</title>
        <authorList>
            <consortium name="The Broad Institute Genomics Platform"/>
            <consortium name="The Broad Institute Genome Sequencing Center for Infectious Disease"/>
            <person name="Wu L."/>
            <person name="Ma J."/>
        </authorList>
    </citation>
    <scope>NUCLEOTIDE SEQUENCE [LARGE SCALE GENOMIC DNA]</scope>
    <source>
        <strain evidence="3">TISTR 1827</strain>
    </source>
</reference>
<protein>
    <submittedName>
        <fullName evidence="2">NUDIX domain-containing protein</fullName>
    </submittedName>
</protein>
<keyword evidence="3" id="KW-1185">Reference proteome</keyword>
<dbReference type="PROSITE" id="PS51462">
    <property type="entry name" value="NUDIX"/>
    <property type="match status" value="1"/>
</dbReference>
<dbReference type="PANTHER" id="PTHR10885">
    <property type="entry name" value="ISOPENTENYL-DIPHOSPHATE DELTA-ISOMERASE"/>
    <property type="match status" value="1"/>
</dbReference>
<dbReference type="EMBL" id="JBHUMY010000023">
    <property type="protein sequence ID" value="MFD2662111.1"/>
    <property type="molecule type" value="Genomic_DNA"/>
</dbReference>
<sequence length="216" mass="24011">MAEERFDIYDDGMNPIGTAARSETHARGYWHRSFHCWLARREADRLLVRFQQRQSGKDTYPGYYDITAAGHLAAGETTRDAVRELEEELGVSATYEQLVPLGEVREELRGFAKGVPFIDREVSEVYGLWCDVPLSGLRLQAEEVAAVYEADLAELLALFEGTVSAIDAEGVELRLSEDGARSLRPARASVTAAQFVPRDASYYAYVLRALQASASV</sequence>
<dbReference type="InterPro" id="IPR000086">
    <property type="entry name" value="NUDIX_hydrolase_dom"/>
</dbReference>
<feature type="domain" description="Nudix hydrolase" evidence="1">
    <location>
        <begin position="29"/>
        <end position="175"/>
    </location>
</feature>
<dbReference type="PANTHER" id="PTHR10885:SF0">
    <property type="entry name" value="ISOPENTENYL-DIPHOSPHATE DELTA-ISOMERASE"/>
    <property type="match status" value="1"/>
</dbReference>
<gene>
    <name evidence="2" type="ORF">ACFSW5_17790</name>
</gene>
<dbReference type="InterPro" id="IPR015797">
    <property type="entry name" value="NUDIX_hydrolase-like_dom_sf"/>
</dbReference>
<dbReference type="CDD" id="cd04692">
    <property type="entry name" value="NUDIX_Hydrolase"/>
    <property type="match status" value="1"/>
</dbReference>
<dbReference type="Proteomes" id="UP001597493">
    <property type="component" value="Unassembled WGS sequence"/>
</dbReference>
<accession>A0ABW5R1B8</accession>
<dbReference type="Gene3D" id="3.90.79.10">
    <property type="entry name" value="Nucleoside Triphosphate Pyrophosphohydrolase"/>
    <property type="match status" value="1"/>
</dbReference>
<evidence type="ECO:0000313" key="3">
    <source>
        <dbReference type="Proteomes" id="UP001597493"/>
    </source>
</evidence>